<reference evidence="1" key="1">
    <citation type="submission" date="2020-11" db="EMBL/GenBank/DDBJ databases">
        <title>Chlorella ohadii genome sequencing and assembly.</title>
        <authorList>
            <person name="Murik O."/>
            <person name="Treves H."/>
            <person name="Kedem I."/>
            <person name="Shotland Y."/>
            <person name="Kaplan A."/>
        </authorList>
    </citation>
    <scope>NUCLEOTIDE SEQUENCE</scope>
    <source>
        <strain evidence="1">1</strain>
    </source>
</reference>
<dbReference type="Proteomes" id="UP001205105">
    <property type="component" value="Unassembled WGS sequence"/>
</dbReference>
<dbReference type="AlphaFoldDB" id="A0AAD5E052"/>
<evidence type="ECO:0000313" key="1">
    <source>
        <dbReference type="EMBL" id="KAI7845520.1"/>
    </source>
</evidence>
<protein>
    <submittedName>
        <fullName evidence="1">Uncharacterized protein</fullName>
    </submittedName>
</protein>
<dbReference type="EMBL" id="JADXDR010000016">
    <property type="protein sequence ID" value="KAI7845520.1"/>
    <property type="molecule type" value="Genomic_DNA"/>
</dbReference>
<gene>
    <name evidence="1" type="ORF">COHA_000943</name>
</gene>
<organism evidence="1 2">
    <name type="scientific">Chlorella ohadii</name>
    <dbReference type="NCBI Taxonomy" id="2649997"/>
    <lineage>
        <taxon>Eukaryota</taxon>
        <taxon>Viridiplantae</taxon>
        <taxon>Chlorophyta</taxon>
        <taxon>core chlorophytes</taxon>
        <taxon>Trebouxiophyceae</taxon>
        <taxon>Chlorellales</taxon>
        <taxon>Chlorellaceae</taxon>
        <taxon>Chlorella clade</taxon>
        <taxon>Chlorella</taxon>
    </lineage>
</organism>
<accession>A0AAD5E052</accession>
<evidence type="ECO:0000313" key="2">
    <source>
        <dbReference type="Proteomes" id="UP001205105"/>
    </source>
</evidence>
<name>A0AAD5E052_9CHLO</name>
<sequence>MLSAPYQSQNSEEQAAEDSLRARRMMFGRSIGEAAVHHMEPVSNLLVAFADASQEARTRLERRGATAPSAAAFHFTASASTTSAAMPCSTGPHAYSQLLAYHLDVFASEVSSAAQIAGHQPAVDIVAQLGRWYSGDQLQLRDQLWLAFCHPVRYMIVRDIMDILGAPKLHALCKAQPGNLS</sequence>
<keyword evidence="2" id="KW-1185">Reference proteome</keyword>
<proteinExistence type="predicted"/>
<comment type="caution">
    <text evidence="1">The sequence shown here is derived from an EMBL/GenBank/DDBJ whole genome shotgun (WGS) entry which is preliminary data.</text>
</comment>